<dbReference type="EMBL" id="MK511059">
    <property type="protein sequence ID" value="QBI83759.1"/>
    <property type="molecule type" value="Genomic_DNA"/>
</dbReference>
<dbReference type="GeneID" id="80456917"/>
<name>A0A481V587_9CAUD</name>
<reference evidence="2" key="1">
    <citation type="journal article" date="2019" name="mSystems">
        <title>Mobilizing temperate bacteriophage communities and resolving individual phage genomes from cystic fibrosis and bronchiectasis Pseudomonas aeruginosa isolates.</title>
        <authorList>
            <person name="Tariq M.A."/>
            <person name="Everest F.L.C."/>
            <person name="Cowley L.A."/>
            <person name="Wright R."/>
            <person name="Holt G.S."/>
            <person name="Ingram H."/>
            <person name="Duignan L.A.M."/>
            <person name="Lanyon C.V."/>
            <person name="Perry A."/>
            <person name="Perry J.D."/>
            <person name="Bourke S."/>
            <person name="Brockhurst M.A."/>
            <person name="Bridge S.H."/>
            <person name="Soyza A.D."/>
            <person name="Smith D.L."/>
        </authorList>
    </citation>
    <scope>NUCLEOTIDE SEQUENCE [LARGE SCALE GENOMIC DNA]</scope>
</reference>
<feature type="region of interest" description="Disordered" evidence="1">
    <location>
        <begin position="235"/>
        <end position="261"/>
    </location>
</feature>
<dbReference type="KEGG" id="vg:80456917"/>
<accession>A0A481V587</accession>
<feature type="compositionally biased region" description="Polar residues" evidence="1">
    <location>
        <begin position="247"/>
        <end position="261"/>
    </location>
</feature>
<organism evidence="2 3">
    <name type="scientific">Pseudomonas phage vB_Pae_CF78a</name>
    <dbReference type="NCBI Taxonomy" id="2563592"/>
    <lineage>
        <taxon>Viruses</taxon>
        <taxon>Duplodnaviria</taxon>
        <taxon>Heunggongvirae</taxon>
        <taxon>Uroviricota</taxon>
        <taxon>Caudoviricetes</taxon>
        <taxon>Guarnerosvirinae</taxon>
        <taxon>Mechnikovvirus</taxon>
        <taxon>Mechnikovvirus CF78a</taxon>
    </lineage>
</organism>
<keyword evidence="3" id="KW-1185">Reference proteome</keyword>
<evidence type="ECO:0000313" key="3">
    <source>
        <dbReference type="Proteomes" id="UP000294460"/>
    </source>
</evidence>
<dbReference type="RefSeq" id="YP_010774019.1">
    <property type="nucleotide sequence ID" value="NC_074750.1"/>
</dbReference>
<evidence type="ECO:0000256" key="1">
    <source>
        <dbReference type="SAM" id="MobiDB-lite"/>
    </source>
</evidence>
<proteinExistence type="predicted"/>
<dbReference type="Proteomes" id="UP000294460">
    <property type="component" value="Segment"/>
</dbReference>
<evidence type="ECO:0000313" key="2">
    <source>
        <dbReference type="EMBL" id="QBI83759.1"/>
    </source>
</evidence>
<sequence length="377" mass="42058">MSTHEDLLLQLIQRDPGKIRSILGLSAPKPDLSWYKGADVWIEAGHRSDRGAELRIAFGEPLPNGYADFWIPFSGPDGNALGWLRFSYITTVREKSLFTASEWRSAGEPAPAEENRLDLPVDPLPGGFAPASSDGASECAGQQSAERILSPALRYLSSAATTRKAFKSAYNLPPNALEALRTAIWQSVKDDTQRRLPHYQERWMQAFNRRMREQTARLLEPLIDSAEFRDLVSQPYCPEHPKKDSVPQCSKPSPAHQSEPTFLTPQGLAAETERLKAQFSSPAPAQYAEQPTTPDTLQYIGLSGPQRALLDQLAQYWLRIAAVSKRDADANPNPDRKRELELKYMAHYNCAAELQNLLKTGELPSHLGFQVLAQKPE</sequence>
<protein>
    <submittedName>
        <fullName evidence="2">Uncharacterized protein</fullName>
    </submittedName>
</protein>